<evidence type="ECO:0000259" key="12">
    <source>
        <dbReference type="PROSITE" id="PS51387"/>
    </source>
</evidence>
<dbReference type="Gene3D" id="3.30.465.10">
    <property type="match status" value="1"/>
</dbReference>
<evidence type="ECO:0000256" key="6">
    <source>
        <dbReference type="ARBA" id="ARBA00022946"/>
    </source>
</evidence>
<dbReference type="EC" id="1.1.2.4" evidence="10"/>
<dbReference type="EMBL" id="SDPM01000001">
    <property type="protein sequence ID" value="RXZ88318.1"/>
    <property type="molecule type" value="Genomic_DNA"/>
</dbReference>
<dbReference type="InterPro" id="IPR006094">
    <property type="entry name" value="Oxid_FAD_bind_N"/>
</dbReference>
<dbReference type="InterPro" id="IPR016164">
    <property type="entry name" value="FAD-linked_Oxase-like_C"/>
</dbReference>
<dbReference type="InterPro" id="IPR017896">
    <property type="entry name" value="4Fe4S_Fe-S-bd"/>
</dbReference>
<dbReference type="Pfam" id="PF13183">
    <property type="entry name" value="Fer4_8"/>
    <property type="match status" value="1"/>
</dbReference>
<keyword evidence="5" id="KW-0274">FAD</keyword>
<evidence type="ECO:0000256" key="9">
    <source>
        <dbReference type="ARBA" id="ARBA00023014"/>
    </source>
</evidence>
<reference evidence="14 15" key="1">
    <citation type="submission" date="2019-01" db="EMBL/GenBank/DDBJ databases">
        <title>Agromyces.</title>
        <authorList>
            <person name="Li J."/>
        </authorList>
    </citation>
    <scope>NUCLEOTIDE SEQUENCE [LARGE SCALE GENOMIC DNA]</scope>
    <source>
        <strain evidence="14 15">DSM 23870</strain>
    </source>
</reference>
<dbReference type="GO" id="GO:0051536">
    <property type="term" value="F:iron-sulfur cluster binding"/>
    <property type="evidence" value="ECO:0007669"/>
    <property type="project" value="UniProtKB-KW"/>
</dbReference>
<dbReference type="SUPFAM" id="SSF56176">
    <property type="entry name" value="FAD-binding/transporter-associated domain-like"/>
    <property type="match status" value="1"/>
</dbReference>
<keyword evidence="7" id="KW-0560">Oxidoreductase</keyword>
<dbReference type="AlphaFoldDB" id="A0A4Q2M8F9"/>
<dbReference type="PANTHER" id="PTHR11748:SF111">
    <property type="entry name" value="D-LACTATE DEHYDROGENASE, MITOCHONDRIAL-RELATED"/>
    <property type="match status" value="1"/>
</dbReference>
<evidence type="ECO:0000256" key="10">
    <source>
        <dbReference type="ARBA" id="ARBA00038897"/>
    </source>
</evidence>
<dbReference type="GO" id="GO:0008720">
    <property type="term" value="F:D-lactate dehydrogenase (NAD+) activity"/>
    <property type="evidence" value="ECO:0007669"/>
    <property type="project" value="TreeGrafter"/>
</dbReference>
<organism evidence="14 15">
    <name type="scientific">Agromyces atrinae</name>
    <dbReference type="NCBI Taxonomy" id="592376"/>
    <lineage>
        <taxon>Bacteria</taxon>
        <taxon>Bacillati</taxon>
        <taxon>Actinomycetota</taxon>
        <taxon>Actinomycetes</taxon>
        <taxon>Micrococcales</taxon>
        <taxon>Microbacteriaceae</taxon>
        <taxon>Agromyces</taxon>
    </lineage>
</organism>
<keyword evidence="6" id="KW-0809">Transit peptide</keyword>
<proteinExistence type="inferred from homology"/>
<dbReference type="EMBL" id="JACCBI010000001">
    <property type="protein sequence ID" value="NYD67457.1"/>
    <property type="molecule type" value="Genomic_DNA"/>
</dbReference>
<dbReference type="Proteomes" id="UP000581087">
    <property type="component" value="Unassembled WGS sequence"/>
</dbReference>
<keyword evidence="9" id="KW-0411">Iron-sulfur</keyword>
<dbReference type="OrthoDB" id="9770306at2"/>
<dbReference type="Pfam" id="PF01565">
    <property type="entry name" value="FAD_binding_4"/>
    <property type="match status" value="1"/>
</dbReference>
<keyword evidence="15" id="KW-1185">Reference proteome</keyword>
<dbReference type="InterPro" id="IPR016166">
    <property type="entry name" value="FAD-bd_PCMH"/>
</dbReference>
<evidence type="ECO:0000256" key="4">
    <source>
        <dbReference type="ARBA" id="ARBA00022723"/>
    </source>
</evidence>
<dbReference type="PANTHER" id="PTHR11748">
    <property type="entry name" value="D-LACTATE DEHYDROGENASE"/>
    <property type="match status" value="1"/>
</dbReference>
<name>A0A4Q2M8F9_9MICO</name>
<dbReference type="PROSITE" id="PS51379">
    <property type="entry name" value="4FE4S_FER_2"/>
    <property type="match status" value="1"/>
</dbReference>
<evidence type="ECO:0000256" key="7">
    <source>
        <dbReference type="ARBA" id="ARBA00023002"/>
    </source>
</evidence>
<keyword evidence="8" id="KW-0408">Iron</keyword>
<dbReference type="GO" id="GO:1903457">
    <property type="term" value="P:lactate catabolic process"/>
    <property type="evidence" value="ECO:0007669"/>
    <property type="project" value="TreeGrafter"/>
</dbReference>
<evidence type="ECO:0000256" key="3">
    <source>
        <dbReference type="ARBA" id="ARBA00022630"/>
    </source>
</evidence>
<evidence type="ECO:0000256" key="8">
    <source>
        <dbReference type="ARBA" id="ARBA00023004"/>
    </source>
</evidence>
<dbReference type="InterPro" id="IPR036318">
    <property type="entry name" value="FAD-bd_PCMH-like_sf"/>
</dbReference>
<comment type="cofactor">
    <cofactor evidence="1">
        <name>FAD</name>
        <dbReference type="ChEBI" id="CHEBI:57692"/>
    </cofactor>
</comment>
<accession>A0A4Q2M8F9</accession>
<evidence type="ECO:0000259" key="11">
    <source>
        <dbReference type="PROSITE" id="PS51379"/>
    </source>
</evidence>
<gene>
    <name evidence="13" type="ORF">BJ972_001976</name>
    <name evidence="14" type="ORF">ESP50_03860</name>
</gene>
<feature type="domain" description="4Fe-4S ferredoxin-type" evidence="11">
    <location>
        <begin position="532"/>
        <end position="561"/>
    </location>
</feature>
<keyword evidence="3" id="KW-0285">Flavoprotein</keyword>
<feature type="domain" description="FAD-binding PCMH-type" evidence="12">
    <location>
        <begin position="38"/>
        <end position="266"/>
    </location>
</feature>
<dbReference type="Pfam" id="PF02913">
    <property type="entry name" value="FAD-oxidase_C"/>
    <property type="match status" value="1"/>
</dbReference>
<dbReference type="PROSITE" id="PS51387">
    <property type="entry name" value="FAD_PCMH"/>
    <property type="match status" value="1"/>
</dbReference>
<dbReference type="SUPFAM" id="SSF46548">
    <property type="entry name" value="alpha-helical ferredoxin"/>
    <property type="match status" value="1"/>
</dbReference>
<evidence type="ECO:0000256" key="2">
    <source>
        <dbReference type="ARBA" id="ARBA00008000"/>
    </source>
</evidence>
<dbReference type="InterPro" id="IPR004113">
    <property type="entry name" value="FAD-bd_oxidored_4_C"/>
</dbReference>
<dbReference type="InterPro" id="IPR016171">
    <property type="entry name" value="Vanillyl_alc_oxidase_C-sub2"/>
</dbReference>
<dbReference type="Proteomes" id="UP000292686">
    <property type="component" value="Unassembled WGS sequence"/>
</dbReference>
<dbReference type="InterPro" id="IPR017900">
    <property type="entry name" value="4Fe4S_Fe_S_CS"/>
</dbReference>
<dbReference type="PROSITE" id="PS00198">
    <property type="entry name" value="4FE4S_FER_1"/>
    <property type="match status" value="1"/>
</dbReference>
<reference evidence="13 16" key="2">
    <citation type="submission" date="2020-07" db="EMBL/GenBank/DDBJ databases">
        <title>Sequencing the genomes of 1000 actinobacteria strains.</title>
        <authorList>
            <person name="Klenk H.-P."/>
        </authorList>
    </citation>
    <scope>NUCLEOTIDE SEQUENCE [LARGE SCALE GENOMIC DNA]</scope>
    <source>
        <strain evidence="13 16">DSM 23870</strain>
    </source>
</reference>
<dbReference type="Gene3D" id="3.30.70.2740">
    <property type="match status" value="1"/>
</dbReference>
<evidence type="ECO:0000313" key="15">
    <source>
        <dbReference type="Proteomes" id="UP000292686"/>
    </source>
</evidence>
<protein>
    <recommendedName>
        <fullName evidence="10">D-lactate dehydrogenase (cytochrome)</fullName>
        <ecNumber evidence="10">1.1.2.4</ecNumber>
    </recommendedName>
</protein>
<dbReference type="GO" id="GO:0071949">
    <property type="term" value="F:FAD binding"/>
    <property type="evidence" value="ECO:0007669"/>
    <property type="project" value="InterPro"/>
</dbReference>
<dbReference type="InterPro" id="IPR009051">
    <property type="entry name" value="Helical_ferredxn"/>
</dbReference>
<dbReference type="SUPFAM" id="SSF55103">
    <property type="entry name" value="FAD-linked oxidases, C-terminal domain"/>
    <property type="match status" value="1"/>
</dbReference>
<evidence type="ECO:0000256" key="5">
    <source>
        <dbReference type="ARBA" id="ARBA00022827"/>
    </source>
</evidence>
<evidence type="ECO:0000313" key="13">
    <source>
        <dbReference type="EMBL" id="NYD67457.1"/>
    </source>
</evidence>
<comment type="caution">
    <text evidence="14">The sequence shown here is derived from an EMBL/GenBank/DDBJ whole genome shotgun (WGS) entry which is preliminary data.</text>
</comment>
<comment type="similarity">
    <text evidence="2">Belongs to the FAD-binding oxidoreductase/transferase type 4 family.</text>
</comment>
<dbReference type="Gene3D" id="1.10.1060.10">
    <property type="entry name" value="Alpha-helical ferredoxin"/>
    <property type="match status" value="1"/>
</dbReference>
<sequence length="943" mass="99544">MPEAATLPVLDAAILGEATRVSTRALDRFALSHDASHYRLVPRAVVTPQDAAGVARVFAAAQQAGLPITFRSGGTSLSGQGVTDGVLVDTRSAFRRIDIGPEGRTVRVQPGATVRQVNARLGRHGRKLGPDPASEIACTIGGVVANNSSGMACGIEQNTYRTIRSMVLVLPSGTVIDTAQPDARERFAAAEPDLHDGLLALRERLLADPTQVDVVRRQFSMKNTMGYGINALLDFSEPLDILTHLVVGSEGTLAFVAEATFDTVEVLPAVATGLLVFPTLSDATGALPALVDAGLATIELMDAASLRVAQAAADAPTEIRDITIADHAALLVEFHAASADALAERIAATHDLFAALPLASAPELTSDADRRAALWHVRKGLYTAVAGARPSGTTALLEDIVVPVDRLLPACERLIELFAEHGYEGSVIFGHAKDGNVHFLLNERFEDPALLARYERFTADLVDLVLGLGGSLKAEHGTGRIMASFVRRQYGDELYDIMRAVKRLCDPTGILNPGVVLTDDDRAYLSDLKLVPTVEAEVDRCVECGYCEPTCPSKDLTLTPRQRIGLRRDMAMADAAGERALAAELRDDYDYDGVQTCAVDGMCAIACPVDINTGDLVRRLRAENRNPVLNAGWGAAAKAWSPVTRVGAVALDIAKAVPTPLVRAATTVGRAVLGADVVPAYTDVLPGGGHARPKPGGDPATADAVFFAACIGTMFGPEEGGIGATAAFLRLAERAGVSLVVPEGHGSLCCGTPWKSKGFLDGYRSMTDRVLPALLAASDGGRLPIVCDAASCTEGLETMQSIAASAAGLAPELRFVDATEFVRDRMLDRLEVTSRASSAVVHRTCSTTALGVNGAIDDIAAAVAESVHIPDEWGCCAYAGDRGLLHPELTASATAREATEVVSEQYDLHLSANRTCELGMTEATGRPYRHVLEALEEATRARV</sequence>
<dbReference type="GO" id="GO:0046872">
    <property type="term" value="F:metal ion binding"/>
    <property type="evidence" value="ECO:0007669"/>
    <property type="project" value="UniProtKB-KW"/>
</dbReference>
<evidence type="ECO:0000313" key="16">
    <source>
        <dbReference type="Proteomes" id="UP000581087"/>
    </source>
</evidence>
<keyword evidence="4" id="KW-0479">Metal-binding</keyword>
<dbReference type="Gene3D" id="3.30.43.10">
    <property type="entry name" value="Uridine Diphospho-n-acetylenolpyruvylglucosamine Reductase, domain 2"/>
    <property type="match status" value="1"/>
</dbReference>
<evidence type="ECO:0000313" key="14">
    <source>
        <dbReference type="EMBL" id="RXZ88318.1"/>
    </source>
</evidence>
<dbReference type="InterPro" id="IPR016169">
    <property type="entry name" value="FAD-bd_PCMH_sub2"/>
</dbReference>
<dbReference type="GO" id="GO:0004458">
    <property type="term" value="F:D-lactate dehydrogenase (cytochrome) activity"/>
    <property type="evidence" value="ECO:0007669"/>
    <property type="project" value="UniProtKB-EC"/>
</dbReference>
<dbReference type="Gene3D" id="1.10.45.10">
    <property type="entry name" value="Vanillyl-alcohol Oxidase, Chain A, domain 4"/>
    <property type="match status" value="1"/>
</dbReference>
<dbReference type="InterPro" id="IPR016167">
    <property type="entry name" value="FAD-bd_PCMH_sub1"/>
</dbReference>
<dbReference type="RefSeq" id="WP_129172583.1">
    <property type="nucleotide sequence ID" value="NZ_JACCBI010000001.1"/>
</dbReference>
<evidence type="ECO:0000256" key="1">
    <source>
        <dbReference type="ARBA" id="ARBA00001974"/>
    </source>
</evidence>